<accession>A0AAV5RR21</accession>
<dbReference type="Pfam" id="PF00022">
    <property type="entry name" value="Actin"/>
    <property type="match status" value="2"/>
</dbReference>
<dbReference type="PANTHER" id="PTHR11937">
    <property type="entry name" value="ACTIN"/>
    <property type="match status" value="1"/>
</dbReference>
<gene>
    <name evidence="4" type="ORF">DAKH74_004710</name>
</gene>
<dbReference type="SUPFAM" id="SSF53067">
    <property type="entry name" value="Actin-like ATPase domain"/>
    <property type="match status" value="2"/>
</dbReference>
<keyword evidence="5" id="KW-1185">Reference proteome</keyword>
<dbReference type="Gene3D" id="3.30.420.40">
    <property type="match status" value="2"/>
</dbReference>
<dbReference type="CDD" id="cd10211">
    <property type="entry name" value="ASKHA_NBD_Arp5"/>
    <property type="match status" value="1"/>
</dbReference>
<evidence type="ECO:0000313" key="4">
    <source>
        <dbReference type="EMBL" id="GMM53855.1"/>
    </source>
</evidence>
<evidence type="ECO:0000256" key="1">
    <source>
        <dbReference type="RuleBase" id="RU000487"/>
    </source>
</evidence>
<comment type="similarity">
    <text evidence="1">Belongs to the actin family.</text>
</comment>
<evidence type="ECO:0000313" key="5">
    <source>
        <dbReference type="Proteomes" id="UP001377567"/>
    </source>
</evidence>
<evidence type="ECO:0000256" key="2">
    <source>
        <dbReference type="SAM" id="Coils"/>
    </source>
</evidence>
<dbReference type="InterPro" id="IPR004000">
    <property type="entry name" value="Actin"/>
</dbReference>
<sequence length="748" mass="86567">MSRDASVEPLKAEVLEDQPLLDIPEPFDSKADYKADMPIAVDFGSFNVRAGFVNQAKPSHVFRNELTRYRDRKLAQTFTFIGNDTLLDQTVMSQAKSPFDGSLVTNWDYVEEIMEYTFNHLGVVPDDGIKNPLIINEKLACIQSQRNNWYQVLFETFNIPKVAFGIDTLFSYYAHNEMSSDGLVIGCGNHDTNVVPIVNGKAYLTETKRINWGGSQAVDFLTDVMTLKYPYFPTKLTNYQYRKMYQDYCYVSPNYGEEVSKYLTLDNLVNKNVVVEAPFTEIIQPQKTEEELRIQAEKRKENGKRLQEQAKQKRLEKLVQKTEEFEYFSKIKEQLVDQPKKTVLSILQNAGFDDERDFKKYMYNLEKSLKKAQIIETDKDDEENDDVEAKFDLLEIEDSKLDEEQLKEKRKQKFLKASFDARQKAKEEKARVAKEEEEARKKEEEWRKTNLSDWVKDKRGKLAVLVKKRKDKVKLKTDMKDRKSQASQKRMKNLANLAEDTPQSGSKRSRHQATIDNDPNDTFGANDDDWAVYNDVAQNPEILDELIEEDYRQIVELESQLLEFDPNFTEEDTLDAQYDWRNSILHLFLRGPAPHDSENVHEQHQMHLNVERIRVPEILFQPSIGGLDQAGVSELCETILLRKFNSKPSVLSQSALNMANNTWITGGNSRIPGMRERIVKEFTQFLPSNTPITINQSSNASLDAWLGMRKLGNNNTIFDASAITKKEYEEYGADYIKEHKLGNINYFD</sequence>
<feature type="region of interest" description="Disordered" evidence="3">
    <location>
        <begin position="476"/>
        <end position="523"/>
    </location>
</feature>
<dbReference type="SMART" id="SM00268">
    <property type="entry name" value="ACTIN"/>
    <property type="match status" value="1"/>
</dbReference>
<dbReference type="InterPro" id="IPR043129">
    <property type="entry name" value="ATPase_NBD"/>
</dbReference>
<dbReference type="Proteomes" id="UP001377567">
    <property type="component" value="Unassembled WGS sequence"/>
</dbReference>
<keyword evidence="2" id="KW-0175">Coiled coil</keyword>
<evidence type="ECO:0000256" key="3">
    <source>
        <dbReference type="SAM" id="MobiDB-lite"/>
    </source>
</evidence>
<protein>
    <submittedName>
        <fullName evidence="4">Arp5 protein</fullName>
    </submittedName>
</protein>
<dbReference type="FunFam" id="3.30.420.40:FF:000058">
    <property type="entry name" value="Putative actin-related protein 5"/>
    <property type="match status" value="1"/>
</dbReference>
<dbReference type="AlphaFoldDB" id="A0AAV5RR21"/>
<name>A0AAV5RR21_MAUHU</name>
<feature type="coiled-coil region" evidence="2">
    <location>
        <begin position="289"/>
        <end position="316"/>
    </location>
</feature>
<dbReference type="EMBL" id="BTGD01000001">
    <property type="protein sequence ID" value="GMM53855.1"/>
    <property type="molecule type" value="Genomic_DNA"/>
</dbReference>
<comment type="caution">
    <text evidence="4">The sequence shown here is derived from an EMBL/GenBank/DDBJ whole genome shotgun (WGS) entry which is preliminary data.</text>
</comment>
<feature type="compositionally biased region" description="Polar residues" evidence="3">
    <location>
        <begin position="501"/>
        <end position="517"/>
    </location>
</feature>
<reference evidence="4 5" key="1">
    <citation type="journal article" date="2023" name="Elife">
        <title>Identification of key yeast species and microbe-microbe interactions impacting larval growth of Drosophila in the wild.</title>
        <authorList>
            <person name="Mure A."/>
            <person name="Sugiura Y."/>
            <person name="Maeda R."/>
            <person name="Honda K."/>
            <person name="Sakurai N."/>
            <person name="Takahashi Y."/>
            <person name="Watada M."/>
            <person name="Katoh T."/>
            <person name="Gotoh A."/>
            <person name="Gotoh Y."/>
            <person name="Taniguchi I."/>
            <person name="Nakamura K."/>
            <person name="Hayashi T."/>
            <person name="Katayama T."/>
            <person name="Uemura T."/>
            <person name="Hattori Y."/>
        </authorList>
    </citation>
    <scope>NUCLEOTIDE SEQUENCE [LARGE SCALE GENOMIC DNA]</scope>
    <source>
        <strain evidence="4 5">KH-74</strain>
    </source>
</reference>
<proteinExistence type="inferred from homology"/>
<feature type="coiled-coil region" evidence="2">
    <location>
        <begin position="418"/>
        <end position="445"/>
    </location>
</feature>
<organism evidence="4 5">
    <name type="scientific">Maudiozyma humilis</name>
    <name type="common">Sour dough yeast</name>
    <name type="synonym">Kazachstania humilis</name>
    <dbReference type="NCBI Taxonomy" id="51915"/>
    <lineage>
        <taxon>Eukaryota</taxon>
        <taxon>Fungi</taxon>
        <taxon>Dikarya</taxon>
        <taxon>Ascomycota</taxon>
        <taxon>Saccharomycotina</taxon>
        <taxon>Saccharomycetes</taxon>
        <taxon>Saccharomycetales</taxon>
        <taxon>Saccharomycetaceae</taxon>
        <taxon>Maudiozyma</taxon>
    </lineage>
</organism>